<evidence type="ECO:0000256" key="2">
    <source>
        <dbReference type="SAM" id="SignalP"/>
    </source>
</evidence>
<organism evidence="3 4">
    <name type="scientific">Pythium insidiosum</name>
    <name type="common">Pythiosis disease agent</name>
    <dbReference type="NCBI Taxonomy" id="114742"/>
    <lineage>
        <taxon>Eukaryota</taxon>
        <taxon>Sar</taxon>
        <taxon>Stramenopiles</taxon>
        <taxon>Oomycota</taxon>
        <taxon>Peronosporomycetes</taxon>
        <taxon>Pythiales</taxon>
        <taxon>Pythiaceae</taxon>
        <taxon>Pythium</taxon>
    </lineage>
</organism>
<sequence>MRVTTWCLVAAVALLSTLGSTEVEAKRSKKIAMKGDIVPSWNDLVPKQKRRSTKKISLQSVHNYWEKLEKRDVRAYSALYKAKDEKAAAAAEVRSFYDRADACLKTQKWQKRYKKAQFTRVMTSVRECIYSSDKAPEFDVDEEAQLPPSYSDPIVADDPVTTGDDDDDDDGDDELEAPDADEPDDGEDNTPPMAPAPEPQPPQPEPVPVPEYEPRHPEVEPEPQPSPPNEIVPLVDPQWQTRPPSFIYSPRIREVPPFAALDLDGSSTVDMTEWQEYIARTRDVAIQRVEQGADPLAMDLVRSIVDFHYGVLNDCIAKKTAERTLGNDAVFLDIKRAIESECYVKFRYSLFAGPPPFEWIAKSDLTVTASQIEKWLTKRLAVAKHDLEVRAILEITPEERKQLEHIVACAFKVLRGAGESPIDRDGYYGALTQIEQCVSSYPTL</sequence>
<evidence type="ECO:0000256" key="1">
    <source>
        <dbReference type="SAM" id="MobiDB-lite"/>
    </source>
</evidence>
<feature type="region of interest" description="Disordered" evidence="1">
    <location>
        <begin position="144"/>
        <end position="237"/>
    </location>
</feature>
<keyword evidence="2" id="KW-0732">Signal</keyword>
<dbReference type="Proteomes" id="UP001209570">
    <property type="component" value="Unassembled WGS sequence"/>
</dbReference>
<gene>
    <name evidence="3" type="ORF">P43SY_009238</name>
</gene>
<proteinExistence type="predicted"/>
<evidence type="ECO:0000313" key="3">
    <source>
        <dbReference type="EMBL" id="KAJ0402981.1"/>
    </source>
</evidence>
<feature type="chain" id="PRO_5042099478" description="EF-hand domain-containing protein" evidence="2">
    <location>
        <begin position="26"/>
        <end position="444"/>
    </location>
</feature>
<comment type="caution">
    <text evidence="3">The sequence shown here is derived from an EMBL/GenBank/DDBJ whole genome shotgun (WGS) entry which is preliminary data.</text>
</comment>
<name>A0AAD5QBS5_PYTIN</name>
<feature type="compositionally biased region" description="Acidic residues" evidence="1">
    <location>
        <begin position="163"/>
        <end position="188"/>
    </location>
</feature>
<feature type="signal peptide" evidence="2">
    <location>
        <begin position="1"/>
        <end position="25"/>
    </location>
</feature>
<evidence type="ECO:0000313" key="4">
    <source>
        <dbReference type="Proteomes" id="UP001209570"/>
    </source>
</evidence>
<feature type="compositionally biased region" description="Pro residues" evidence="1">
    <location>
        <begin position="192"/>
        <end position="211"/>
    </location>
</feature>
<keyword evidence="4" id="KW-1185">Reference proteome</keyword>
<dbReference type="AlphaFoldDB" id="A0AAD5QBS5"/>
<protein>
    <recommendedName>
        <fullName evidence="5">EF-hand domain-containing protein</fullName>
    </recommendedName>
</protein>
<dbReference type="EMBL" id="JAKCXM010000091">
    <property type="protein sequence ID" value="KAJ0402981.1"/>
    <property type="molecule type" value="Genomic_DNA"/>
</dbReference>
<evidence type="ECO:0008006" key="5">
    <source>
        <dbReference type="Google" id="ProtNLM"/>
    </source>
</evidence>
<accession>A0AAD5QBS5</accession>
<reference evidence="3" key="1">
    <citation type="submission" date="2021-12" db="EMBL/GenBank/DDBJ databases">
        <title>Prjna785345.</title>
        <authorList>
            <person name="Rujirawat T."/>
            <person name="Krajaejun T."/>
        </authorList>
    </citation>
    <scope>NUCLEOTIDE SEQUENCE</scope>
    <source>
        <strain evidence="3">Pi057C3</strain>
    </source>
</reference>